<dbReference type="Pfam" id="PF01380">
    <property type="entry name" value="SIS"/>
    <property type="match status" value="2"/>
</dbReference>
<evidence type="ECO:0000256" key="5">
    <source>
        <dbReference type="ARBA" id="ARBA00022490"/>
    </source>
</evidence>
<dbReference type="Gene3D" id="3.40.50.10490">
    <property type="entry name" value="Glucose-6-phosphate isomerase like protein, domain 1"/>
    <property type="match status" value="2"/>
</dbReference>
<organism evidence="12 13">
    <name type="scientific">Syntrophaceticus schinkii</name>
    <dbReference type="NCBI Taxonomy" id="499207"/>
    <lineage>
        <taxon>Bacteria</taxon>
        <taxon>Bacillati</taxon>
        <taxon>Bacillota</taxon>
        <taxon>Clostridia</taxon>
        <taxon>Thermoanaerobacterales</taxon>
        <taxon>Thermoanaerobacterales Family III. Incertae Sedis</taxon>
        <taxon>Syntrophaceticus</taxon>
    </lineage>
</organism>
<comment type="catalytic activity">
    <reaction evidence="1">
        <text>D-fructose 6-phosphate + L-glutamine = D-glucosamine 6-phosphate + L-glutamate</text>
        <dbReference type="Rhea" id="RHEA:13237"/>
        <dbReference type="ChEBI" id="CHEBI:29985"/>
        <dbReference type="ChEBI" id="CHEBI:58359"/>
        <dbReference type="ChEBI" id="CHEBI:58725"/>
        <dbReference type="ChEBI" id="CHEBI:61527"/>
        <dbReference type="EC" id="2.6.1.16"/>
    </reaction>
</comment>
<keyword evidence="9" id="KW-0315">Glutamine amidotransferase</keyword>
<evidence type="ECO:0000313" key="12">
    <source>
        <dbReference type="EMBL" id="CEO89917.1"/>
    </source>
</evidence>
<evidence type="ECO:0000313" key="13">
    <source>
        <dbReference type="Proteomes" id="UP000046155"/>
    </source>
</evidence>
<dbReference type="NCBIfam" id="NF001484">
    <property type="entry name" value="PRK00331.1"/>
    <property type="match status" value="1"/>
</dbReference>
<sequence length="588" mass="64474">MSGIVGYLGKKDAVSVLLQGLRTLEYHGYDSVGVAFLNDGSLQIHKKAEKIDALERDLNSKSFHSRIGIGHTRWATHGSPVDINAHPHCDCTGKFAVVHNGIIENFHELRSRLEKKGHRFASDTDTEVIAHLVEDAYNGDLCFALRSALQQVRGSFAVVLLSEHQPDRLIAARKNNSLVIGLGQGEQFLASDIPALLPFTRDAYFIDDDEFVELTPDSVRVMDCKGNPVSKEIMHINWDAAAAEREGYPHFMLKEIHEQPRALQETMGSSISDLQLTPAQIRGFSKVVITACGTSYHAGLIGKYVLERLARVPVDVDVASEFRYSDPLIDENSLVIAMSQSGETADTLAAIKEARKKGCRTLSITNVVDSTITRETDDVIYTRAGTEISIAATKAYTTQVMVMYLLGMLFARERGWCSTDKLAVLEAVLYQVPDWIEEILEQENNIQEIAGHYHTCDDFFYLGRGLDWAVALEGALKLKETSYVHAEAFAAGELKHGPLALITEGVPVVALATQEDLMEKTVSNIRVVKARGGSAIGITVGQSDLVDETCDYVFQLPKAPSVCEPAAVSGCSAALCLLHILCPGLRCR</sequence>
<dbReference type="PROSITE" id="PS51464">
    <property type="entry name" value="SIS"/>
    <property type="match status" value="2"/>
</dbReference>
<evidence type="ECO:0000259" key="10">
    <source>
        <dbReference type="PROSITE" id="PS51278"/>
    </source>
</evidence>
<feature type="domain" description="SIS" evidence="11">
    <location>
        <begin position="276"/>
        <end position="416"/>
    </location>
</feature>
<keyword evidence="7 12" id="KW-0808">Transferase</keyword>
<evidence type="ECO:0000256" key="9">
    <source>
        <dbReference type="ARBA" id="ARBA00022962"/>
    </source>
</evidence>
<keyword evidence="13" id="KW-1185">Reference proteome</keyword>
<dbReference type="Pfam" id="PF13522">
    <property type="entry name" value="GATase_6"/>
    <property type="match status" value="1"/>
</dbReference>
<evidence type="ECO:0000256" key="1">
    <source>
        <dbReference type="ARBA" id="ARBA00001031"/>
    </source>
</evidence>
<evidence type="ECO:0000256" key="8">
    <source>
        <dbReference type="ARBA" id="ARBA00022737"/>
    </source>
</evidence>
<dbReference type="GO" id="GO:0005829">
    <property type="term" value="C:cytosol"/>
    <property type="evidence" value="ECO:0007669"/>
    <property type="project" value="TreeGrafter"/>
</dbReference>
<evidence type="ECO:0000259" key="11">
    <source>
        <dbReference type="PROSITE" id="PS51464"/>
    </source>
</evidence>
<dbReference type="InterPro" id="IPR047084">
    <property type="entry name" value="GFAT_N"/>
</dbReference>
<dbReference type="PROSITE" id="PS51278">
    <property type="entry name" value="GATASE_TYPE_2"/>
    <property type="match status" value="1"/>
</dbReference>
<dbReference type="GO" id="GO:0006487">
    <property type="term" value="P:protein N-linked glycosylation"/>
    <property type="evidence" value="ECO:0007669"/>
    <property type="project" value="TreeGrafter"/>
</dbReference>
<dbReference type="InterPro" id="IPR005855">
    <property type="entry name" value="GFAT"/>
</dbReference>
<dbReference type="GO" id="GO:0004360">
    <property type="term" value="F:glutamine-fructose-6-phosphate transaminase (isomerizing) activity"/>
    <property type="evidence" value="ECO:0007669"/>
    <property type="project" value="UniProtKB-EC"/>
</dbReference>
<evidence type="ECO:0000256" key="7">
    <source>
        <dbReference type="ARBA" id="ARBA00022679"/>
    </source>
</evidence>
<comment type="subcellular location">
    <subcellularLocation>
        <location evidence="2">Cytoplasm</location>
    </subcellularLocation>
</comment>
<dbReference type="AlphaFoldDB" id="A0A0B7MQE0"/>
<dbReference type="CDD" id="cd05008">
    <property type="entry name" value="SIS_GlmS_GlmD_1"/>
    <property type="match status" value="1"/>
</dbReference>
<keyword evidence="8" id="KW-0677">Repeat</keyword>
<gene>
    <name evidence="12" type="primary">glmS</name>
    <name evidence="12" type="ORF">SSCH_640016</name>
</gene>
<dbReference type="InterPro" id="IPR017932">
    <property type="entry name" value="GATase_2_dom"/>
</dbReference>
<dbReference type="SUPFAM" id="SSF56235">
    <property type="entry name" value="N-terminal nucleophile aminohydrolases (Ntn hydrolases)"/>
    <property type="match status" value="1"/>
</dbReference>
<evidence type="ECO:0000256" key="2">
    <source>
        <dbReference type="ARBA" id="ARBA00004496"/>
    </source>
</evidence>
<evidence type="ECO:0000256" key="4">
    <source>
        <dbReference type="ARBA" id="ARBA00016090"/>
    </source>
</evidence>
<dbReference type="InterPro" id="IPR001347">
    <property type="entry name" value="SIS_dom"/>
</dbReference>
<proteinExistence type="predicted"/>
<dbReference type="GO" id="GO:0097367">
    <property type="term" value="F:carbohydrate derivative binding"/>
    <property type="evidence" value="ECO:0007669"/>
    <property type="project" value="InterPro"/>
</dbReference>
<reference evidence="13" key="1">
    <citation type="submission" date="2015-01" db="EMBL/GenBank/DDBJ databases">
        <authorList>
            <person name="Manzoor Shahid"/>
            <person name="Zubair Saima"/>
        </authorList>
    </citation>
    <scope>NUCLEOTIDE SEQUENCE [LARGE SCALE GENOMIC DNA]</scope>
    <source>
        <strain evidence="13">Sp3</strain>
    </source>
</reference>
<evidence type="ECO:0000256" key="6">
    <source>
        <dbReference type="ARBA" id="ARBA00022576"/>
    </source>
</evidence>
<dbReference type="FunFam" id="3.60.20.10:FF:000006">
    <property type="entry name" value="Glutamine--fructose-6-phosphate aminotransferase [isomerizing]"/>
    <property type="match status" value="1"/>
</dbReference>
<feature type="domain" description="Glutamine amidotransferase type-2" evidence="10">
    <location>
        <begin position="2"/>
        <end position="217"/>
    </location>
</feature>
<dbReference type="PANTHER" id="PTHR10937:SF0">
    <property type="entry name" value="GLUTAMINE--FRUCTOSE-6-PHOSPHATE TRANSAMINASE (ISOMERIZING)"/>
    <property type="match status" value="1"/>
</dbReference>
<keyword evidence="5" id="KW-0963">Cytoplasm</keyword>
<dbReference type="EMBL" id="CDRZ01000263">
    <property type="protein sequence ID" value="CEO89917.1"/>
    <property type="molecule type" value="Genomic_DNA"/>
</dbReference>
<dbReference type="CDD" id="cd00714">
    <property type="entry name" value="GFAT"/>
    <property type="match status" value="1"/>
</dbReference>
<dbReference type="SUPFAM" id="SSF53697">
    <property type="entry name" value="SIS domain"/>
    <property type="match status" value="1"/>
</dbReference>
<protein>
    <recommendedName>
        <fullName evidence="4">Glutamine--fructose-6-phosphate aminotransferase [isomerizing]</fullName>
        <ecNumber evidence="3">2.6.1.16</ecNumber>
    </recommendedName>
</protein>
<dbReference type="InterPro" id="IPR029055">
    <property type="entry name" value="Ntn_hydrolases_N"/>
</dbReference>
<dbReference type="Gene3D" id="3.60.20.10">
    <property type="entry name" value="Glutamine Phosphoribosylpyrophosphate, subunit 1, domain 1"/>
    <property type="match status" value="1"/>
</dbReference>
<dbReference type="InterPro" id="IPR046348">
    <property type="entry name" value="SIS_dom_sf"/>
</dbReference>
<dbReference type="CDD" id="cd05009">
    <property type="entry name" value="SIS_GlmS_GlmD_2"/>
    <property type="match status" value="1"/>
</dbReference>
<dbReference type="InterPro" id="IPR035466">
    <property type="entry name" value="GlmS/AgaS_SIS"/>
</dbReference>
<name>A0A0B7MQE0_9FIRM</name>
<dbReference type="FunFam" id="3.40.50.10490:FF:000001">
    <property type="entry name" value="Glutamine--fructose-6-phosphate aminotransferase [isomerizing]"/>
    <property type="match status" value="1"/>
</dbReference>
<accession>A0A0B7MQE0</accession>
<dbReference type="NCBIfam" id="TIGR01135">
    <property type="entry name" value="glmS"/>
    <property type="match status" value="1"/>
</dbReference>
<feature type="domain" description="SIS" evidence="11">
    <location>
        <begin position="449"/>
        <end position="588"/>
    </location>
</feature>
<dbReference type="PANTHER" id="PTHR10937">
    <property type="entry name" value="GLUCOSAMINE--FRUCTOSE-6-PHOSPHATE AMINOTRANSFERASE, ISOMERIZING"/>
    <property type="match status" value="1"/>
</dbReference>
<evidence type="ECO:0000256" key="3">
    <source>
        <dbReference type="ARBA" id="ARBA00012916"/>
    </source>
</evidence>
<keyword evidence="6 12" id="KW-0032">Aminotransferase</keyword>
<dbReference type="Proteomes" id="UP000046155">
    <property type="component" value="Unassembled WGS sequence"/>
</dbReference>
<dbReference type="GO" id="GO:0006047">
    <property type="term" value="P:UDP-N-acetylglucosamine metabolic process"/>
    <property type="evidence" value="ECO:0007669"/>
    <property type="project" value="TreeGrafter"/>
</dbReference>
<dbReference type="GO" id="GO:0006002">
    <property type="term" value="P:fructose 6-phosphate metabolic process"/>
    <property type="evidence" value="ECO:0007669"/>
    <property type="project" value="TreeGrafter"/>
</dbReference>
<dbReference type="EC" id="2.6.1.16" evidence="3"/>
<dbReference type="InterPro" id="IPR035490">
    <property type="entry name" value="GlmS/FrlB_SIS"/>
</dbReference>